<comment type="caution">
    <text evidence="2">The sequence shown here is derived from an EMBL/GenBank/DDBJ whole genome shotgun (WGS) entry which is preliminary data.</text>
</comment>
<feature type="transmembrane region" description="Helical" evidence="1">
    <location>
        <begin position="166"/>
        <end position="192"/>
    </location>
</feature>
<evidence type="ECO:0008006" key="4">
    <source>
        <dbReference type="Google" id="ProtNLM"/>
    </source>
</evidence>
<evidence type="ECO:0000313" key="3">
    <source>
        <dbReference type="Proteomes" id="UP000217199"/>
    </source>
</evidence>
<keyword evidence="1" id="KW-0812">Transmembrane</keyword>
<name>A0A286UBZ9_9AGAM</name>
<feature type="transmembrane region" description="Helical" evidence="1">
    <location>
        <begin position="126"/>
        <end position="146"/>
    </location>
</feature>
<dbReference type="OrthoDB" id="2501127at2759"/>
<dbReference type="EMBL" id="NBII01000007">
    <property type="protein sequence ID" value="PAV17086.1"/>
    <property type="molecule type" value="Genomic_DNA"/>
</dbReference>
<dbReference type="AlphaFoldDB" id="A0A286UBZ9"/>
<accession>A0A286UBZ9</accession>
<dbReference type="STRING" id="2282107.A0A286UBZ9"/>
<sequence length="226" mass="25719">MGGSSDHEYSYLSGTHTCPDYCCCYYSSTLIVSAPSLKMQTLAFSVLRFCLYYAFWLFSLVLLGLTAARLHYTTHLPPTDPLNRGQPFYDPIVAELAVCSILGIFWAPFIVHMIHAKYEHKYFSRVWHELLGLFTLNILWLVGAAISTNIWPNLPAFCSQFQACRILTAMLAFAWMGWIMLTTLIFVTVLYASANGAWHEPAHGYWIRELPSNARASEYSQHTVRV</sequence>
<reference evidence="2 3" key="1">
    <citation type="journal article" date="2017" name="Mol. Ecol.">
        <title>Comparative and population genomic landscape of Phellinus noxius: A hypervariable fungus causing root rot in trees.</title>
        <authorList>
            <person name="Chung C.L."/>
            <person name="Lee T.J."/>
            <person name="Akiba M."/>
            <person name="Lee H.H."/>
            <person name="Kuo T.H."/>
            <person name="Liu D."/>
            <person name="Ke H.M."/>
            <person name="Yokoi T."/>
            <person name="Roa M.B."/>
            <person name="Lu M.J."/>
            <person name="Chang Y.Y."/>
            <person name="Ann P.J."/>
            <person name="Tsai J.N."/>
            <person name="Chen C.Y."/>
            <person name="Tzean S.S."/>
            <person name="Ota Y."/>
            <person name="Hattori T."/>
            <person name="Sahashi N."/>
            <person name="Liou R.F."/>
            <person name="Kikuchi T."/>
            <person name="Tsai I.J."/>
        </authorList>
    </citation>
    <scope>NUCLEOTIDE SEQUENCE [LARGE SCALE GENOMIC DNA]</scope>
    <source>
        <strain evidence="2 3">FFPRI411160</strain>
    </source>
</reference>
<protein>
    <recommendedName>
        <fullName evidence="4">MARVEL domain-containing protein</fullName>
    </recommendedName>
</protein>
<keyword evidence="1" id="KW-0472">Membrane</keyword>
<keyword evidence="1" id="KW-1133">Transmembrane helix</keyword>
<keyword evidence="3" id="KW-1185">Reference proteome</keyword>
<feature type="transmembrane region" description="Helical" evidence="1">
    <location>
        <begin position="92"/>
        <end position="114"/>
    </location>
</feature>
<evidence type="ECO:0000256" key="1">
    <source>
        <dbReference type="SAM" id="Phobius"/>
    </source>
</evidence>
<feature type="transmembrane region" description="Helical" evidence="1">
    <location>
        <begin position="49"/>
        <end position="72"/>
    </location>
</feature>
<organism evidence="2 3">
    <name type="scientific">Pyrrhoderma noxium</name>
    <dbReference type="NCBI Taxonomy" id="2282107"/>
    <lineage>
        <taxon>Eukaryota</taxon>
        <taxon>Fungi</taxon>
        <taxon>Dikarya</taxon>
        <taxon>Basidiomycota</taxon>
        <taxon>Agaricomycotina</taxon>
        <taxon>Agaricomycetes</taxon>
        <taxon>Hymenochaetales</taxon>
        <taxon>Hymenochaetaceae</taxon>
        <taxon>Pyrrhoderma</taxon>
    </lineage>
</organism>
<gene>
    <name evidence="2" type="ORF">PNOK_0715000</name>
</gene>
<dbReference type="InParanoid" id="A0A286UBZ9"/>
<dbReference type="Proteomes" id="UP000217199">
    <property type="component" value="Unassembled WGS sequence"/>
</dbReference>
<evidence type="ECO:0000313" key="2">
    <source>
        <dbReference type="EMBL" id="PAV17086.1"/>
    </source>
</evidence>
<proteinExistence type="predicted"/>